<evidence type="ECO:0000313" key="3">
    <source>
        <dbReference type="EMBL" id="KAL3822956.1"/>
    </source>
</evidence>
<dbReference type="AlphaFoldDB" id="A0ABD3SEX2"/>
<feature type="region of interest" description="Disordered" evidence="1">
    <location>
        <begin position="353"/>
        <end position="420"/>
    </location>
</feature>
<feature type="compositionally biased region" description="Low complexity" evidence="1">
    <location>
        <begin position="23"/>
        <end position="36"/>
    </location>
</feature>
<protein>
    <submittedName>
        <fullName evidence="3">Uncharacterized protein</fullName>
    </submittedName>
</protein>
<gene>
    <name evidence="3" type="ORF">ACHAXA_011671</name>
</gene>
<evidence type="ECO:0000256" key="2">
    <source>
        <dbReference type="SAM" id="Phobius"/>
    </source>
</evidence>
<keyword evidence="4" id="KW-1185">Reference proteome</keyword>
<name>A0ABD3SEX2_9STRA</name>
<sequence>MPKRPRRAFTPVDADDDPTMDESSSAIASATPPSSSMRGLSSAAGGGNFLLLSIAGFAFATVTCVARWILVEMGVVLLLLLSSGDDAGDDDPSRALDRDHRACDASVVSDVDADIIRADYRYRDDNNPRCAYVECIVDGRDDDIGRGGGAGGAILSIASSPILRSIPIVLFLLSSTTFVIGIVLARGEMKRLVARMRRWEEYGCDFSRRFTDVIMMGGGVEGVLKCMDDMVLDDALRRLARTGMELSMGALGGILLYSVPDELLVGGPFGDARSARRRFIRAVDPYLERILFCPGGAWDVLPRNLTEFLMKRRLATGHVVDAEAEKISYTNTVVSRRGGKGMALVGIVERNTIDDDSTHDGDDSLDSPMVSGVPAGLSCDDGPPTNSAEGVGDDEPPTNSAEGVGATIPRRSDDDEENSRVDAGGELLATTTSSIVVHEFIMNTTCLGKELQTRQFTETEEEGPIIPPPPELRIRQILHRTSVVAAFLFSCHLCSSPSTRRAWGSAVNLLTSLGLASMAIAAGAVSASLSGNNGTAIHAILEMLYCKVLEGSAASRDEIKRNKRLQTTLAIFALYWMRSLTRKGASRSCTARQQVGIK</sequence>
<reference evidence="3 4" key="1">
    <citation type="submission" date="2024-10" db="EMBL/GenBank/DDBJ databases">
        <title>Updated reference genomes for cyclostephanoid diatoms.</title>
        <authorList>
            <person name="Roberts W.R."/>
            <person name="Alverson A.J."/>
        </authorList>
    </citation>
    <scope>NUCLEOTIDE SEQUENCE [LARGE SCALE GENOMIC DNA]</scope>
    <source>
        <strain evidence="3 4">AJA228-03</strain>
    </source>
</reference>
<organism evidence="3 4">
    <name type="scientific">Cyclostephanos tholiformis</name>
    <dbReference type="NCBI Taxonomy" id="382380"/>
    <lineage>
        <taxon>Eukaryota</taxon>
        <taxon>Sar</taxon>
        <taxon>Stramenopiles</taxon>
        <taxon>Ochrophyta</taxon>
        <taxon>Bacillariophyta</taxon>
        <taxon>Coscinodiscophyceae</taxon>
        <taxon>Thalassiosirophycidae</taxon>
        <taxon>Stephanodiscales</taxon>
        <taxon>Stephanodiscaceae</taxon>
        <taxon>Cyclostephanos</taxon>
    </lineage>
</organism>
<comment type="caution">
    <text evidence="3">The sequence shown here is derived from an EMBL/GenBank/DDBJ whole genome shotgun (WGS) entry which is preliminary data.</text>
</comment>
<keyword evidence="2" id="KW-1133">Transmembrane helix</keyword>
<accession>A0ABD3SEX2</accession>
<keyword evidence="2" id="KW-0472">Membrane</keyword>
<evidence type="ECO:0000256" key="1">
    <source>
        <dbReference type="SAM" id="MobiDB-lite"/>
    </source>
</evidence>
<feature type="region of interest" description="Disordered" evidence="1">
    <location>
        <begin position="1"/>
        <end position="39"/>
    </location>
</feature>
<dbReference type="EMBL" id="JALLPB020000050">
    <property type="protein sequence ID" value="KAL3822956.1"/>
    <property type="molecule type" value="Genomic_DNA"/>
</dbReference>
<proteinExistence type="predicted"/>
<feature type="transmembrane region" description="Helical" evidence="2">
    <location>
        <begin position="47"/>
        <end position="70"/>
    </location>
</feature>
<feature type="transmembrane region" description="Helical" evidence="2">
    <location>
        <begin position="166"/>
        <end position="187"/>
    </location>
</feature>
<dbReference type="Proteomes" id="UP001530377">
    <property type="component" value="Unassembled WGS sequence"/>
</dbReference>
<evidence type="ECO:0000313" key="4">
    <source>
        <dbReference type="Proteomes" id="UP001530377"/>
    </source>
</evidence>
<keyword evidence="2" id="KW-0812">Transmembrane</keyword>
<feature type="compositionally biased region" description="Basic and acidic residues" evidence="1">
    <location>
        <begin position="353"/>
        <end position="362"/>
    </location>
</feature>